<accession>A0A0E9VD62</accession>
<dbReference type="EMBL" id="GBXM01032636">
    <property type="protein sequence ID" value="JAH75941.1"/>
    <property type="molecule type" value="Transcribed_RNA"/>
</dbReference>
<protein>
    <submittedName>
        <fullName evidence="1">Uncharacterized protein</fullName>
    </submittedName>
</protein>
<proteinExistence type="predicted"/>
<organism evidence="1">
    <name type="scientific">Anguilla anguilla</name>
    <name type="common">European freshwater eel</name>
    <name type="synonym">Muraena anguilla</name>
    <dbReference type="NCBI Taxonomy" id="7936"/>
    <lineage>
        <taxon>Eukaryota</taxon>
        <taxon>Metazoa</taxon>
        <taxon>Chordata</taxon>
        <taxon>Craniata</taxon>
        <taxon>Vertebrata</taxon>
        <taxon>Euteleostomi</taxon>
        <taxon>Actinopterygii</taxon>
        <taxon>Neopterygii</taxon>
        <taxon>Teleostei</taxon>
        <taxon>Anguilliformes</taxon>
        <taxon>Anguillidae</taxon>
        <taxon>Anguilla</taxon>
    </lineage>
</organism>
<reference evidence="1" key="2">
    <citation type="journal article" date="2015" name="Fish Shellfish Immunol.">
        <title>Early steps in the European eel (Anguilla anguilla)-Vibrio vulnificus interaction in the gills: Role of the RtxA13 toxin.</title>
        <authorList>
            <person name="Callol A."/>
            <person name="Pajuelo D."/>
            <person name="Ebbesson L."/>
            <person name="Teles M."/>
            <person name="MacKenzie S."/>
            <person name="Amaro C."/>
        </authorList>
    </citation>
    <scope>NUCLEOTIDE SEQUENCE</scope>
</reference>
<sequence>MVDLINAA</sequence>
<name>A0A0E9VD62_ANGAN</name>
<reference evidence="1" key="1">
    <citation type="submission" date="2014-11" db="EMBL/GenBank/DDBJ databases">
        <authorList>
            <person name="Amaro Gonzalez C."/>
        </authorList>
    </citation>
    <scope>NUCLEOTIDE SEQUENCE</scope>
</reference>
<evidence type="ECO:0000313" key="1">
    <source>
        <dbReference type="EMBL" id="JAH75941.1"/>
    </source>
</evidence>